<feature type="region of interest" description="Disordered" evidence="1">
    <location>
        <begin position="85"/>
        <end position="109"/>
    </location>
</feature>
<dbReference type="Pfam" id="PF09371">
    <property type="entry name" value="Tex_N"/>
    <property type="match status" value="1"/>
</dbReference>
<proteinExistence type="predicted"/>
<sequence>MNDSQSKVVITAVTDETTANEEEEAGDDCFRSYSPIDTFPNKSSMFDDFDEFDRNFDEDNIFTLSSDEETDENARKDVKFENIGKSQSNDNVVHVGESDNLPRENNTASQVSTVTIPEENHSASLSQETVKSRNNKDNETVINICDLTESDDECEVLYESKEGSTNAINALNSSDELNDSIEIQSAAEPQPNTFNTDSELKEGDDENEEEPEEIDPIEDLRWRKVLDSLRQCQMAKPLPGKRSRTENKITSVTTLIQDEGNNLTSTIESVELESELPLRSNSEAAQERSNLSQSDTSEINLIEIDECDKSEPFPVDVQPQYLSPRPSTSKRKLSISDSQLNTSFTEYISSNRQNSESLNIKQFELISKHLKLEINVVENVIRLLLDQCTVPFISRYRQSYLKGLSCDKVREISNAFKELKKVQQKIAEQEERLRKLGLWTSELKNRLEQCMETSEVKRILIPFIEEDYDTQNARKVGLEVSAKMIMNGASLDPFKFIQIDCPGLENLERIRNSWKSLITDIIYKDLEVMDYFVKLHDKFVSIMEVELNLEKAKEFYATNQIEIIRKYDKFDNFKQPITNVHPEQVFQINRGEREGLLRVFIVFHEEIEKRLRDFCMKKWSKCSPSLLSDCVYHAWDDLIKTHYAQYIRWQLTHEAYNVALNVFRDNIKYLLLEPPIRGKTVLGIDPGYDSGCKLAVISPWGVPISTQIIFINTSIGKINACAELKKLIVAHECDHIALGNGPGYREVESFLIALINEKLFHPVNVHYKIIPEDGIYHYSISPEAASEFPNLEPEIIKAVTIARRLQDPLSELVKMDPKKLSVGMFSRDIPREKIEEVFNEVVCECVSFVGVDINIASATLLSKVSGLTLQIAKRIVDARKENGPFISREQLLEIKGIGLKQYEQCAGFVRIIPETSQASFGRSSEEFLQKFNFLDATIIHPESYKMAEKFINYIGAEKNQIGTDLMTKLIDNVLTRYDIKELAIFCCTTRDTISHLVEALRQPLNADIRIDNSKPIFKANVKHFYELRENMVLRGRVVNVTPFGTFIDVGLDNKHTAYLRPPPNDANLTRLVAGQLVVVQVVHIDASREKFRVRLKKILNEQMCTF</sequence>
<dbReference type="Pfam" id="PF12836">
    <property type="entry name" value="HHH_3"/>
    <property type="match status" value="1"/>
</dbReference>
<dbReference type="SUPFAM" id="SSF47781">
    <property type="entry name" value="RuvA domain 2-like"/>
    <property type="match status" value="2"/>
</dbReference>
<feature type="compositionally biased region" description="Acidic residues" evidence="1">
    <location>
        <begin position="202"/>
        <end position="217"/>
    </location>
</feature>
<feature type="compositionally biased region" description="Polar residues" evidence="1">
    <location>
        <begin position="279"/>
        <end position="295"/>
    </location>
</feature>
<feature type="domain" description="S1 motif" evidence="2">
    <location>
        <begin position="1030"/>
        <end position="1096"/>
    </location>
</feature>
<dbReference type="SUPFAM" id="SSF53098">
    <property type="entry name" value="Ribonuclease H-like"/>
    <property type="match status" value="1"/>
</dbReference>
<dbReference type="Gene3D" id="1.10.150.310">
    <property type="entry name" value="Tex RuvX-like domain-like"/>
    <property type="match status" value="1"/>
</dbReference>
<dbReference type="InterPro" id="IPR018974">
    <property type="entry name" value="Tex-like_N"/>
</dbReference>
<dbReference type="SUPFAM" id="SSF50249">
    <property type="entry name" value="Nucleic acid-binding proteins"/>
    <property type="match status" value="1"/>
</dbReference>
<dbReference type="FunFam" id="3.30.420.140:FF:000001">
    <property type="entry name" value="RNA-binding transcriptional accessory protein"/>
    <property type="match status" value="1"/>
</dbReference>
<dbReference type="Pfam" id="PF16921">
    <property type="entry name" value="Tex_YqgF"/>
    <property type="match status" value="1"/>
</dbReference>
<dbReference type="GO" id="GO:0003729">
    <property type="term" value="F:mRNA binding"/>
    <property type="evidence" value="ECO:0007669"/>
    <property type="project" value="TreeGrafter"/>
</dbReference>
<dbReference type="InterPro" id="IPR037027">
    <property type="entry name" value="YqgF/RNaseH-like_dom_sf"/>
</dbReference>
<dbReference type="InterPro" id="IPR012340">
    <property type="entry name" value="NA-bd_OB-fold"/>
</dbReference>
<feature type="region of interest" description="Disordered" evidence="1">
    <location>
        <begin position="1"/>
        <end position="33"/>
    </location>
</feature>
<feature type="compositionally biased region" description="Acidic residues" evidence="1">
    <location>
        <begin position="18"/>
        <end position="27"/>
    </location>
</feature>
<name>A0A3S3S8E2_9ACAR</name>
<dbReference type="InterPro" id="IPR023323">
    <property type="entry name" value="Tex-like_dom_sf"/>
</dbReference>
<dbReference type="InterPro" id="IPR010994">
    <property type="entry name" value="RuvA_2-like"/>
</dbReference>
<dbReference type="Gene3D" id="2.40.50.140">
    <property type="entry name" value="Nucleic acid-binding proteins"/>
    <property type="match status" value="1"/>
</dbReference>
<dbReference type="InterPro" id="IPR006641">
    <property type="entry name" value="YqgF/RNaseH-like_dom"/>
</dbReference>
<dbReference type="InterPro" id="IPR050437">
    <property type="entry name" value="Ribos_protein_bS1-like"/>
</dbReference>
<keyword evidence="4" id="KW-1185">Reference proteome</keyword>
<evidence type="ECO:0000313" key="4">
    <source>
        <dbReference type="Proteomes" id="UP000285301"/>
    </source>
</evidence>
<gene>
    <name evidence="3" type="ORF">B4U79_02240</name>
</gene>
<dbReference type="Proteomes" id="UP000285301">
    <property type="component" value="Unassembled WGS sequence"/>
</dbReference>
<reference evidence="3 4" key="1">
    <citation type="journal article" date="2018" name="Gigascience">
        <title>Genomes of trombidid mites reveal novel predicted allergens and laterally-transferred genes associated with secondary metabolism.</title>
        <authorList>
            <person name="Dong X."/>
            <person name="Chaisiri K."/>
            <person name="Xia D."/>
            <person name="Armstrong S.D."/>
            <person name="Fang Y."/>
            <person name="Donnelly M.J."/>
            <person name="Kadowaki T."/>
            <person name="McGarry J.W."/>
            <person name="Darby A.C."/>
            <person name="Makepeace B.L."/>
        </authorList>
    </citation>
    <scope>NUCLEOTIDE SEQUENCE [LARGE SCALE GENOMIC DNA]</scope>
    <source>
        <strain evidence="3">UoL-WK</strain>
    </source>
</reference>
<dbReference type="GO" id="GO:0006139">
    <property type="term" value="P:nucleobase-containing compound metabolic process"/>
    <property type="evidence" value="ECO:0007669"/>
    <property type="project" value="InterPro"/>
</dbReference>
<dbReference type="Gene3D" id="1.10.3500.10">
    <property type="entry name" value="Tex N-terminal region-like"/>
    <property type="match status" value="1"/>
</dbReference>
<protein>
    <submittedName>
        <fullName evidence="3">S1 RNA-binding domain-containing protein 1-like protein</fullName>
    </submittedName>
</protein>
<dbReference type="PANTHER" id="PTHR10724:SF10">
    <property type="entry name" value="S1 RNA-BINDING DOMAIN-CONTAINING PROTEIN 1"/>
    <property type="match status" value="1"/>
</dbReference>
<feature type="region of interest" description="Disordered" evidence="1">
    <location>
        <begin position="273"/>
        <end position="295"/>
    </location>
</feature>
<dbReference type="OrthoDB" id="6423343at2759"/>
<dbReference type="EMBL" id="NCKU01001526">
    <property type="protein sequence ID" value="RWS11906.1"/>
    <property type="molecule type" value="Genomic_DNA"/>
</dbReference>
<dbReference type="InterPro" id="IPR041692">
    <property type="entry name" value="HHH_9"/>
</dbReference>
<evidence type="ECO:0000259" key="2">
    <source>
        <dbReference type="PROSITE" id="PS50126"/>
    </source>
</evidence>
<dbReference type="Pfam" id="PF17674">
    <property type="entry name" value="HHH_9"/>
    <property type="match status" value="1"/>
</dbReference>
<dbReference type="PROSITE" id="PS50126">
    <property type="entry name" value="S1"/>
    <property type="match status" value="1"/>
</dbReference>
<dbReference type="AlphaFoldDB" id="A0A3S3S8E2"/>
<dbReference type="SMART" id="SM00732">
    <property type="entry name" value="YqgFc"/>
    <property type="match status" value="1"/>
</dbReference>
<evidence type="ECO:0000256" key="1">
    <source>
        <dbReference type="SAM" id="MobiDB-lite"/>
    </source>
</evidence>
<comment type="caution">
    <text evidence="3">The sequence shown here is derived from an EMBL/GenBank/DDBJ whole genome shotgun (WGS) entry which is preliminary data.</text>
</comment>
<dbReference type="GO" id="GO:0006412">
    <property type="term" value="P:translation"/>
    <property type="evidence" value="ECO:0007669"/>
    <property type="project" value="TreeGrafter"/>
</dbReference>
<accession>A0A3S3S8E2</accession>
<dbReference type="STRING" id="1965070.A0A3S3S8E2"/>
<dbReference type="InterPro" id="IPR012337">
    <property type="entry name" value="RNaseH-like_sf"/>
</dbReference>
<dbReference type="InterPro" id="IPR003029">
    <property type="entry name" value="S1_domain"/>
</dbReference>
<dbReference type="SUPFAM" id="SSF158832">
    <property type="entry name" value="Tex N-terminal region-like"/>
    <property type="match status" value="1"/>
</dbReference>
<dbReference type="Gene3D" id="3.30.420.140">
    <property type="entry name" value="YqgF/RNase H-like domain"/>
    <property type="match status" value="1"/>
</dbReference>
<feature type="region of interest" description="Disordered" evidence="1">
    <location>
        <begin position="185"/>
        <end position="218"/>
    </location>
</feature>
<feature type="region of interest" description="Disordered" evidence="1">
    <location>
        <begin position="316"/>
        <end position="335"/>
    </location>
</feature>
<dbReference type="PANTHER" id="PTHR10724">
    <property type="entry name" value="30S RIBOSOMAL PROTEIN S1"/>
    <property type="match status" value="1"/>
</dbReference>
<dbReference type="InterPro" id="IPR023319">
    <property type="entry name" value="Tex-like_HTH_dom_sf"/>
</dbReference>
<dbReference type="SMART" id="SM00316">
    <property type="entry name" value="S1"/>
    <property type="match status" value="1"/>
</dbReference>
<organism evidence="3 4">
    <name type="scientific">Dinothrombium tinctorium</name>
    <dbReference type="NCBI Taxonomy" id="1965070"/>
    <lineage>
        <taxon>Eukaryota</taxon>
        <taxon>Metazoa</taxon>
        <taxon>Ecdysozoa</taxon>
        <taxon>Arthropoda</taxon>
        <taxon>Chelicerata</taxon>
        <taxon>Arachnida</taxon>
        <taxon>Acari</taxon>
        <taxon>Acariformes</taxon>
        <taxon>Trombidiformes</taxon>
        <taxon>Prostigmata</taxon>
        <taxon>Anystina</taxon>
        <taxon>Parasitengona</taxon>
        <taxon>Trombidioidea</taxon>
        <taxon>Trombidiidae</taxon>
        <taxon>Dinothrombium</taxon>
    </lineage>
</organism>
<dbReference type="GO" id="GO:0003735">
    <property type="term" value="F:structural constituent of ribosome"/>
    <property type="evidence" value="ECO:0007669"/>
    <property type="project" value="TreeGrafter"/>
</dbReference>
<dbReference type="Gene3D" id="1.10.10.650">
    <property type="entry name" value="RuvA domain 2-like"/>
    <property type="match status" value="1"/>
</dbReference>
<evidence type="ECO:0000313" key="3">
    <source>
        <dbReference type="EMBL" id="RWS11906.1"/>
    </source>
</evidence>
<dbReference type="InterPro" id="IPR032639">
    <property type="entry name" value="Tex_YqgF"/>
</dbReference>